<evidence type="ECO:0000256" key="1">
    <source>
        <dbReference type="SAM" id="MobiDB-lite"/>
    </source>
</evidence>
<organism evidence="4">
    <name type="scientific">Enterobius vermicularis</name>
    <name type="common">Human pinworm</name>
    <dbReference type="NCBI Taxonomy" id="51028"/>
    <lineage>
        <taxon>Eukaryota</taxon>
        <taxon>Metazoa</taxon>
        <taxon>Ecdysozoa</taxon>
        <taxon>Nematoda</taxon>
        <taxon>Chromadorea</taxon>
        <taxon>Rhabditida</taxon>
        <taxon>Spirurina</taxon>
        <taxon>Oxyuridomorpha</taxon>
        <taxon>Oxyuroidea</taxon>
        <taxon>Oxyuridae</taxon>
        <taxon>Enterobius</taxon>
    </lineage>
</organism>
<feature type="region of interest" description="Disordered" evidence="1">
    <location>
        <begin position="268"/>
        <end position="289"/>
    </location>
</feature>
<gene>
    <name evidence="2" type="ORF">EVEC_LOCUS3399</name>
</gene>
<dbReference type="EMBL" id="UXUI01007586">
    <property type="protein sequence ID" value="VDD88256.1"/>
    <property type="molecule type" value="Genomic_DNA"/>
</dbReference>
<evidence type="ECO:0000313" key="4">
    <source>
        <dbReference type="WBParaSite" id="EVEC_0000369101-mRNA-1"/>
    </source>
</evidence>
<proteinExistence type="predicted"/>
<dbReference type="AlphaFoldDB" id="A0A0N4V172"/>
<accession>A0A0N4V172</accession>
<feature type="compositionally biased region" description="Low complexity" evidence="1">
    <location>
        <begin position="324"/>
        <end position="334"/>
    </location>
</feature>
<feature type="region of interest" description="Disordered" evidence="1">
    <location>
        <begin position="1"/>
        <end position="29"/>
    </location>
</feature>
<feature type="compositionally biased region" description="Polar residues" evidence="1">
    <location>
        <begin position="280"/>
        <end position="289"/>
    </location>
</feature>
<reference evidence="2 3" key="2">
    <citation type="submission" date="2018-10" db="EMBL/GenBank/DDBJ databases">
        <authorList>
            <consortium name="Pathogen Informatics"/>
        </authorList>
    </citation>
    <scope>NUCLEOTIDE SEQUENCE [LARGE SCALE GENOMIC DNA]</scope>
</reference>
<evidence type="ECO:0000313" key="2">
    <source>
        <dbReference type="EMBL" id="VDD88256.1"/>
    </source>
</evidence>
<protein>
    <submittedName>
        <fullName evidence="4">Flocculation protein FLO11-like</fullName>
    </submittedName>
</protein>
<keyword evidence="3" id="KW-1185">Reference proteome</keyword>
<evidence type="ECO:0000313" key="3">
    <source>
        <dbReference type="Proteomes" id="UP000274131"/>
    </source>
</evidence>
<dbReference type="WBParaSite" id="EVEC_0000369101-mRNA-1">
    <property type="protein sequence ID" value="EVEC_0000369101-mRNA-1"/>
    <property type="gene ID" value="EVEC_0000369101"/>
</dbReference>
<feature type="region of interest" description="Disordered" evidence="1">
    <location>
        <begin position="305"/>
        <end position="340"/>
    </location>
</feature>
<reference evidence="4" key="1">
    <citation type="submission" date="2017-02" db="UniProtKB">
        <authorList>
            <consortium name="WormBaseParasite"/>
        </authorList>
    </citation>
    <scope>IDENTIFICATION</scope>
</reference>
<sequence length="447" mass="48577">MQPSASPSTAHPSVASTMQNRKISSKRSSPFSITVPSLKFAAPSQVHLSLPNTASSGTRILTPAKSFSKPESSDTNALTKATTKISSKAYKKSNAQTTSDYFGSINPEVITTNSYFSQIKDLSKDTSRISSKDFADSNNDFVKSSELFTATTTPVPTVTSVNVKSRSTSNFHSAASESNTAKPSSAALQIYVTLRNYSQITSKYTNSRISNIHYQTASLVGETKSDWLQSTLTETAASSNLHETSLKGTLSKHSSTARAESFHSFEMGSSVSVTEEPFQVRNSSSEKIQTTKPIYPATETGIMLKKEKETSTENSVETEDETTQESNLELSESSSTRKKFNTEEQLKTILQTEEGLQKSHSTLSSIGSLSLSDKSTTTDQKINAFSISTILKPGTAAKVTAMSTKRVTIKPTLQVPEIQSTWSSESNVKVMPKRFTVLPTMLSNWAF</sequence>
<dbReference type="Proteomes" id="UP000274131">
    <property type="component" value="Unassembled WGS sequence"/>
</dbReference>
<name>A0A0N4V172_ENTVE</name>